<dbReference type="Proteomes" id="UP001500393">
    <property type="component" value="Unassembled WGS sequence"/>
</dbReference>
<dbReference type="PANTHER" id="PTHR43132:SF8">
    <property type="entry name" value="HTH-TYPE TRANSCRIPTIONAL REGULATOR KMTR"/>
    <property type="match status" value="1"/>
</dbReference>
<accession>A0ABN2ERW2</accession>
<dbReference type="SMART" id="SM00418">
    <property type="entry name" value="HTH_ARSR"/>
    <property type="match status" value="1"/>
</dbReference>
<dbReference type="SMART" id="SM00419">
    <property type="entry name" value="HTH_CRP"/>
    <property type="match status" value="1"/>
</dbReference>
<feature type="domain" description="HTH arsR-type" evidence="4">
    <location>
        <begin position="255"/>
        <end position="325"/>
    </location>
</feature>
<name>A0ABN2ERW2_9ACTN</name>
<keyword evidence="3" id="KW-0804">Transcription</keyword>
<dbReference type="PANTHER" id="PTHR43132">
    <property type="entry name" value="ARSENICAL RESISTANCE OPERON REPRESSOR ARSR-RELATED"/>
    <property type="match status" value="1"/>
</dbReference>
<dbReference type="Gene3D" id="1.10.10.10">
    <property type="entry name" value="Winged helix-like DNA-binding domain superfamily/Winged helix DNA-binding domain"/>
    <property type="match status" value="1"/>
</dbReference>
<keyword evidence="2" id="KW-0238">DNA-binding</keyword>
<dbReference type="Pfam" id="PF01022">
    <property type="entry name" value="HTH_5"/>
    <property type="match status" value="1"/>
</dbReference>
<evidence type="ECO:0000256" key="1">
    <source>
        <dbReference type="ARBA" id="ARBA00023015"/>
    </source>
</evidence>
<evidence type="ECO:0000259" key="4">
    <source>
        <dbReference type="SMART" id="SM00418"/>
    </source>
</evidence>
<dbReference type="SUPFAM" id="SSF46785">
    <property type="entry name" value="Winged helix' DNA-binding domain"/>
    <property type="match status" value="1"/>
</dbReference>
<evidence type="ECO:0000256" key="3">
    <source>
        <dbReference type="ARBA" id="ARBA00023163"/>
    </source>
</evidence>
<keyword evidence="7" id="KW-1185">Reference proteome</keyword>
<protein>
    <submittedName>
        <fullName evidence="6">Winged helix-turn-helix domain-containing protein</fullName>
    </submittedName>
</protein>
<dbReference type="EMBL" id="BAAAOS010000064">
    <property type="protein sequence ID" value="GAA1615780.1"/>
    <property type="molecule type" value="Genomic_DNA"/>
</dbReference>
<evidence type="ECO:0000313" key="7">
    <source>
        <dbReference type="Proteomes" id="UP001500393"/>
    </source>
</evidence>
<dbReference type="InterPro" id="IPR001845">
    <property type="entry name" value="HTH_ArsR_DNA-bd_dom"/>
</dbReference>
<sequence length="336" mass="36778">MPERLFGLQDMSRTRFVISPLWELVASLRVIGGRQSRGLHSAWVQTTRRRLADARMDPSRLLALVPPSGHIPDFLTPSPTEAAPDLDAELRLVAQTTPADLLRDLGLLTAAGPAWYALQDACDRPQTFVRQIADELRCYWEIALAPSWRRIRSLAESDIAWRSERIVGAGIRDGLSSLHDRIRVDGEHLIVRTTCHAPDPAPIGAGVVLVPCAFAWPEVLLLDTGHQPATLAYTPRGTGMLWAAQTNGLNGIPGLIGRTRTNLLNALDLPATNSELAERLGLTPPTTSQHLQILLQAGAVSRRRTGRLVYYARSPLGEALVTEHSMRDGDLPFSTG</sequence>
<dbReference type="InterPro" id="IPR011991">
    <property type="entry name" value="ArsR-like_HTH"/>
</dbReference>
<proteinExistence type="predicted"/>
<dbReference type="InterPro" id="IPR036388">
    <property type="entry name" value="WH-like_DNA-bd_sf"/>
</dbReference>
<reference evidence="6 7" key="1">
    <citation type="journal article" date="2019" name="Int. J. Syst. Evol. Microbiol.">
        <title>The Global Catalogue of Microorganisms (GCM) 10K type strain sequencing project: providing services to taxonomists for standard genome sequencing and annotation.</title>
        <authorList>
            <consortium name="The Broad Institute Genomics Platform"/>
            <consortium name="The Broad Institute Genome Sequencing Center for Infectious Disease"/>
            <person name="Wu L."/>
            <person name="Ma J."/>
        </authorList>
    </citation>
    <scope>NUCLEOTIDE SEQUENCE [LARGE SCALE GENOMIC DNA]</scope>
    <source>
        <strain evidence="6 7">JCM 14969</strain>
    </source>
</reference>
<dbReference type="InterPro" id="IPR012318">
    <property type="entry name" value="HTH_CRP"/>
</dbReference>
<dbReference type="CDD" id="cd00090">
    <property type="entry name" value="HTH_ARSR"/>
    <property type="match status" value="1"/>
</dbReference>
<dbReference type="PRINTS" id="PR00778">
    <property type="entry name" value="HTHARSR"/>
</dbReference>
<gene>
    <name evidence="6" type="ORF">GCM10009789_82320</name>
</gene>
<feature type="domain" description="HTH crp-type" evidence="5">
    <location>
        <begin position="263"/>
        <end position="312"/>
    </location>
</feature>
<evidence type="ECO:0000256" key="2">
    <source>
        <dbReference type="ARBA" id="ARBA00023125"/>
    </source>
</evidence>
<organism evidence="6 7">
    <name type="scientific">Kribbella sancticallisti</name>
    <dbReference type="NCBI Taxonomy" id="460087"/>
    <lineage>
        <taxon>Bacteria</taxon>
        <taxon>Bacillati</taxon>
        <taxon>Actinomycetota</taxon>
        <taxon>Actinomycetes</taxon>
        <taxon>Propionibacteriales</taxon>
        <taxon>Kribbellaceae</taxon>
        <taxon>Kribbella</taxon>
    </lineage>
</organism>
<dbReference type="InterPro" id="IPR036390">
    <property type="entry name" value="WH_DNA-bd_sf"/>
</dbReference>
<evidence type="ECO:0000313" key="6">
    <source>
        <dbReference type="EMBL" id="GAA1615780.1"/>
    </source>
</evidence>
<evidence type="ECO:0000259" key="5">
    <source>
        <dbReference type="SMART" id="SM00419"/>
    </source>
</evidence>
<dbReference type="InterPro" id="IPR051011">
    <property type="entry name" value="Metal_resp_trans_reg"/>
</dbReference>
<keyword evidence="1" id="KW-0805">Transcription regulation</keyword>
<comment type="caution">
    <text evidence="6">The sequence shown here is derived from an EMBL/GenBank/DDBJ whole genome shotgun (WGS) entry which is preliminary data.</text>
</comment>